<dbReference type="PANTHER" id="PTHR46929:SF3">
    <property type="entry name" value="MYB_SANT-LIKE DOMAIN-CONTAINING PROTEIN"/>
    <property type="match status" value="1"/>
</dbReference>
<feature type="compositionally biased region" description="Basic residues" evidence="1">
    <location>
        <begin position="125"/>
        <end position="135"/>
    </location>
</feature>
<organism evidence="3 4">
    <name type="scientific">Lasiosphaeria ovina</name>
    <dbReference type="NCBI Taxonomy" id="92902"/>
    <lineage>
        <taxon>Eukaryota</taxon>
        <taxon>Fungi</taxon>
        <taxon>Dikarya</taxon>
        <taxon>Ascomycota</taxon>
        <taxon>Pezizomycotina</taxon>
        <taxon>Sordariomycetes</taxon>
        <taxon>Sordariomycetidae</taxon>
        <taxon>Sordariales</taxon>
        <taxon>Lasiosphaeriaceae</taxon>
        <taxon>Lasiosphaeria</taxon>
    </lineage>
</organism>
<feature type="domain" description="Myb/SANT-like" evidence="2">
    <location>
        <begin position="220"/>
        <end position="313"/>
    </location>
</feature>
<protein>
    <recommendedName>
        <fullName evidence="2">Myb/SANT-like domain-containing protein</fullName>
    </recommendedName>
</protein>
<evidence type="ECO:0000313" key="3">
    <source>
        <dbReference type="EMBL" id="KAK3358366.1"/>
    </source>
</evidence>
<reference evidence="3" key="1">
    <citation type="journal article" date="2023" name="Mol. Phylogenet. Evol.">
        <title>Genome-scale phylogeny and comparative genomics of the fungal order Sordariales.</title>
        <authorList>
            <person name="Hensen N."/>
            <person name="Bonometti L."/>
            <person name="Westerberg I."/>
            <person name="Brannstrom I.O."/>
            <person name="Guillou S."/>
            <person name="Cros-Aarteil S."/>
            <person name="Calhoun S."/>
            <person name="Haridas S."/>
            <person name="Kuo A."/>
            <person name="Mondo S."/>
            <person name="Pangilinan J."/>
            <person name="Riley R."/>
            <person name="LaButti K."/>
            <person name="Andreopoulos B."/>
            <person name="Lipzen A."/>
            <person name="Chen C."/>
            <person name="Yan M."/>
            <person name="Daum C."/>
            <person name="Ng V."/>
            <person name="Clum A."/>
            <person name="Steindorff A."/>
            <person name="Ohm R.A."/>
            <person name="Martin F."/>
            <person name="Silar P."/>
            <person name="Natvig D.O."/>
            <person name="Lalanne C."/>
            <person name="Gautier V."/>
            <person name="Ament-Velasquez S.L."/>
            <person name="Kruys A."/>
            <person name="Hutchinson M.I."/>
            <person name="Powell A.J."/>
            <person name="Barry K."/>
            <person name="Miller A.N."/>
            <person name="Grigoriev I.V."/>
            <person name="Debuchy R."/>
            <person name="Gladieux P."/>
            <person name="Hiltunen Thoren M."/>
            <person name="Johannesson H."/>
        </authorList>
    </citation>
    <scope>NUCLEOTIDE SEQUENCE</scope>
    <source>
        <strain evidence="3">CBS 958.72</strain>
    </source>
</reference>
<sequence length="360" mass="39389">MSHSTARVKAQMAISNDDLAVFMPPPPPPPPPGHPRLLPLPWMRQLDVLPPPPPPGPPRLLPLPKGMLQQNGLPSPSPSPSPPGPPRLLPLPKGMLQQNGLPSPSHSPSPLPVVWPSWPGSAAGGHHRHHHHHHAPPPPPPAVGVHPLPLSHMVEHGPYPPPWTWVAGGHHHGPPPLPAAGDAASASASPPTHTEIRPGPCNPHPHPPPPPPPPQCAHGKWPAEVKRIILQTMCQCVDIGLRPKTSFRRLAYRRAVRAVSSRAGLEITEEEVKGLLKVQRRKFRVWEDLGEAKGVVWDDSLQQWTLGPAEWDELIAEDGEMSQFRGRTLQWPDLLEKLWGGPYRVFPLRQRRKSSSSSSK</sequence>
<reference evidence="3" key="2">
    <citation type="submission" date="2023-06" db="EMBL/GenBank/DDBJ databases">
        <authorList>
            <consortium name="Lawrence Berkeley National Laboratory"/>
            <person name="Haridas S."/>
            <person name="Hensen N."/>
            <person name="Bonometti L."/>
            <person name="Westerberg I."/>
            <person name="Brannstrom I.O."/>
            <person name="Guillou S."/>
            <person name="Cros-Aarteil S."/>
            <person name="Calhoun S."/>
            <person name="Kuo A."/>
            <person name="Mondo S."/>
            <person name="Pangilinan J."/>
            <person name="Riley R."/>
            <person name="Labutti K."/>
            <person name="Andreopoulos B."/>
            <person name="Lipzen A."/>
            <person name="Chen C."/>
            <person name="Yanf M."/>
            <person name="Daum C."/>
            <person name="Ng V."/>
            <person name="Clum A."/>
            <person name="Steindorff A."/>
            <person name="Ohm R."/>
            <person name="Martin F."/>
            <person name="Silar P."/>
            <person name="Natvig D."/>
            <person name="Lalanne C."/>
            <person name="Gautier V."/>
            <person name="Ament-Velasquez S.L."/>
            <person name="Kruys A."/>
            <person name="Hutchinson M.I."/>
            <person name="Powell A.J."/>
            <person name="Barry K."/>
            <person name="Miller A.N."/>
            <person name="Grigoriev I.V."/>
            <person name="Debuchy R."/>
            <person name="Gladieux P."/>
            <person name="Thoren M.H."/>
            <person name="Johannesson H."/>
        </authorList>
    </citation>
    <scope>NUCLEOTIDE SEQUENCE</scope>
    <source>
        <strain evidence="3">CBS 958.72</strain>
    </source>
</reference>
<feature type="compositionally biased region" description="Pro residues" evidence="1">
    <location>
        <begin position="23"/>
        <end position="34"/>
    </location>
</feature>
<feature type="compositionally biased region" description="Pro residues" evidence="1">
    <location>
        <begin position="75"/>
        <end position="89"/>
    </location>
</feature>
<feature type="region of interest" description="Disordered" evidence="1">
    <location>
        <begin position="1"/>
        <end position="149"/>
    </location>
</feature>
<proteinExistence type="predicted"/>
<keyword evidence="4" id="KW-1185">Reference proteome</keyword>
<feature type="region of interest" description="Disordered" evidence="1">
    <location>
        <begin position="170"/>
        <end position="219"/>
    </location>
</feature>
<evidence type="ECO:0000313" key="4">
    <source>
        <dbReference type="Proteomes" id="UP001287356"/>
    </source>
</evidence>
<dbReference type="InterPro" id="IPR024752">
    <property type="entry name" value="Myb/SANT-like_dom"/>
</dbReference>
<evidence type="ECO:0000256" key="1">
    <source>
        <dbReference type="SAM" id="MobiDB-lite"/>
    </source>
</evidence>
<dbReference type="Pfam" id="PF12776">
    <property type="entry name" value="Myb_DNA-bind_3"/>
    <property type="match status" value="1"/>
</dbReference>
<dbReference type="Proteomes" id="UP001287356">
    <property type="component" value="Unassembled WGS sequence"/>
</dbReference>
<feature type="compositionally biased region" description="Pro residues" evidence="1">
    <location>
        <begin position="200"/>
        <end position="215"/>
    </location>
</feature>
<evidence type="ECO:0000259" key="2">
    <source>
        <dbReference type="Pfam" id="PF12776"/>
    </source>
</evidence>
<gene>
    <name evidence="3" type="ORF">B0T24DRAFT_600250</name>
</gene>
<dbReference type="PANTHER" id="PTHR46929">
    <property type="entry name" value="EXPRESSED PROTEIN"/>
    <property type="match status" value="1"/>
</dbReference>
<dbReference type="EMBL" id="JAULSN010000017">
    <property type="protein sequence ID" value="KAK3358366.1"/>
    <property type="molecule type" value="Genomic_DNA"/>
</dbReference>
<feature type="compositionally biased region" description="Pro residues" evidence="1">
    <location>
        <begin position="49"/>
        <end position="61"/>
    </location>
</feature>
<feature type="compositionally biased region" description="Low complexity" evidence="1">
    <location>
        <begin position="179"/>
        <end position="191"/>
    </location>
</feature>
<name>A0AAE0MXX6_9PEZI</name>
<accession>A0AAE0MXX6</accession>
<comment type="caution">
    <text evidence="3">The sequence shown here is derived from an EMBL/GenBank/DDBJ whole genome shotgun (WGS) entry which is preliminary data.</text>
</comment>
<dbReference type="AlphaFoldDB" id="A0AAE0MXX6"/>